<accession>A0ACC6L5L3</accession>
<dbReference type="EMBL" id="JAVLRO010000001">
    <property type="protein sequence ID" value="MDR9873565.1"/>
    <property type="molecule type" value="Genomic_DNA"/>
</dbReference>
<protein>
    <submittedName>
        <fullName evidence="1">Uncharacterized protein</fullName>
    </submittedName>
</protein>
<sequence>MHSSLPPSPVDSIPVDPLQPVTMPVVTAAHQPVDQQQTQLIQALGRLNAQTDALLQEQPSLETVYQQQLAAVFPELPKPIHPGRIFYSRYREDVNGQTQLLGSESLGSLLTRLRSPDADAYLTQESGAFYRESDTLEEDKRLSPASPTATLAGLLEIAFTVKLNEFWTFRESDQPTTEAQLVALRRQVLAHQLALRTLDGTLSAAARALADSVLKYPTAAAREALFPAGQRPGAYRLALENGSAFAGAFILNATGGTPPLGRVMLYSPSEGFEEFEHLGQLNHTVAARLNAGGSAGQRLVASLPLADQAPLAGLPVLTTNPPLIEADVIADHIHSLRVRQYFNTQATLRKDPLPLAGDLDRAGDLAPQLDVSAALASRNLRLVAPRDPDWLKAASPADRQQYRQLETALIDSHEVLAPLLENIAPFAMFAEQETGKVLKLQKPEYASVELAPYKSLVRLRVTASMPAKVTGYRDAASDVVYISEDPQIDIPQVLSERTLTFGNWNAKVVVDLRTLGSYARRNVDPWSAHELHRTISASADIVDASGQKRGRLEDADLRALARQADVGKQYEAYLRSAFLPHGEGRVFAGAWQRASATALRKDALESRLNPSVYDLFSFKTPGGGMDWIKAITEYPDSTTRPPVGRSDIEVNSLVMGGGLEGGQGGQVINGVLVIQRIGTKPGGVCVLYTPQAPDNAPFRELVLGLVELDALKAKPEWRAYFTQRMATGDARELARIFSDTRSVHRYAVTPITGDLHAYLYSAQLGFQLAHADYRSRTNAEIALESAVNGFLFSVEVADFLLGLSLFKTLRRLAHRYIVRGVNHAQKVGRAIPGLIRKIGADNTPYIAIAKPSIRPLDPGWVDVASYRLPKQIDALFDVDDFAQAHQYRLSRTLGAPSFIDSRNQHFIAMRAEDGRYHLYASYVEDGARYVKDPAGNKADFMVVPGDAKSWKPRFERTTRGGGAVLGVLRARTPEQQVEDDLLAALRMFSPAGHGEALLKELTVLQKRRLWDNALQQLNVDESTFRRIVWGQQGSARPPQLRQALLMIEFDAHVYTHLNKTTHFLSEHLTLSPIELDNLFIKIKRLIGKNDDFAKHIRASISIADHDTGAKLVGYAFTYKQVKSLDKFDRKYHLSTWSNDTIEAFLREKGRREIVEKIAANHKITFNDALQQLLSSPKSKEALEAFRIEKRHALLNTLGVDSISDDFKKYGVPYIALSYGERTGTASGLKVIDSVTVAEFEKTIPKFSTPLELTPPRPRTHKVEKPSGRPGMSSLPVPAAPSEAITNIVKLDELAETQLSLLPDSAKSKLDEIIQDIQGGRVSRKKIGSNTYVDLPQLDPGTGRGRWRVAFEKTAKEGEKDVYRLKGIFDYHANRRRVWGV</sequence>
<evidence type="ECO:0000313" key="2">
    <source>
        <dbReference type="Proteomes" id="UP001244872"/>
    </source>
</evidence>
<dbReference type="Proteomes" id="UP001244872">
    <property type="component" value="Unassembled WGS sequence"/>
</dbReference>
<organism evidence="1 2">
    <name type="scientific">Pseudomonas allii</name>
    <dbReference type="NCBI Taxonomy" id="2740531"/>
    <lineage>
        <taxon>Bacteria</taxon>
        <taxon>Pseudomonadati</taxon>
        <taxon>Pseudomonadota</taxon>
        <taxon>Gammaproteobacteria</taxon>
        <taxon>Pseudomonadales</taxon>
        <taxon>Pseudomonadaceae</taxon>
        <taxon>Pseudomonas</taxon>
    </lineage>
</organism>
<comment type="caution">
    <text evidence="1">The sequence shown here is derived from an EMBL/GenBank/DDBJ whole genome shotgun (WGS) entry which is preliminary data.</text>
</comment>
<gene>
    <name evidence="1" type="ORF">RJC98_00100</name>
</gene>
<evidence type="ECO:0000313" key="1">
    <source>
        <dbReference type="EMBL" id="MDR9873565.1"/>
    </source>
</evidence>
<reference evidence="1" key="1">
    <citation type="submission" date="2023-07" db="EMBL/GenBank/DDBJ databases">
        <title>Bioagumentation of soil contaminated with hydrocarbons using Pseudomonas poae 7b strain.</title>
        <authorList>
            <person name="Kumor A."/>
        </authorList>
    </citation>
    <scope>NUCLEOTIDE SEQUENCE</scope>
    <source>
        <strain evidence="1">7b</strain>
    </source>
</reference>
<name>A0ACC6L5L3_9PSED</name>
<keyword evidence="2" id="KW-1185">Reference proteome</keyword>
<proteinExistence type="predicted"/>